<feature type="region of interest" description="Disordered" evidence="1">
    <location>
        <begin position="243"/>
        <end position="269"/>
    </location>
</feature>
<dbReference type="PANTHER" id="PTHR33095:SF14">
    <property type="entry name" value="AR781"/>
    <property type="match status" value="1"/>
</dbReference>
<evidence type="ECO:0000256" key="1">
    <source>
        <dbReference type="SAM" id="MobiDB-lite"/>
    </source>
</evidence>
<keyword evidence="3" id="KW-1185">Reference proteome</keyword>
<dbReference type="PANTHER" id="PTHR33095">
    <property type="entry name" value="OS07G0619500 PROTEIN"/>
    <property type="match status" value="1"/>
</dbReference>
<protein>
    <submittedName>
        <fullName evidence="2">Uncharacterized protein</fullName>
    </submittedName>
</protein>
<accession>A0ABD1U7L8</accession>
<comment type="caution">
    <text evidence="2">The sequence shown here is derived from an EMBL/GenBank/DDBJ whole genome shotgun (WGS) entry which is preliminary data.</text>
</comment>
<gene>
    <name evidence="2" type="ORF">Fot_24894</name>
</gene>
<feature type="region of interest" description="Disordered" evidence="1">
    <location>
        <begin position="103"/>
        <end position="200"/>
    </location>
</feature>
<dbReference type="AlphaFoldDB" id="A0ABD1U7L8"/>
<dbReference type="Pfam" id="PF07816">
    <property type="entry name" value="DUF1645"/>
    <property type="match status" value="1"/>
</dbReference>
<proteinExistence type="predicted"/>
<dbReference type="Proteomes" id="UP001604277">
    <property type="component" value="Unassembled WGS sequence"/>
</dbReference>
<feature type="compositionally biased region" description="Basic and acidic residues" evidence="1">
    <location>
        <begin position="243"/>
        <end position="253"/>
    </location>
</feature>
<dbReference type="InterPro" id="IPR012442">
    <property type="entry name" value="DUF1645_plant"/>
</dbReference>
<organism evidence="2 3">
    <name type="scientific">Forsythia ovata</name>
    <dbReference type="NCBI Taxonomy" id="205694"/>
    <lineage>
        <taxon>Eukaryota</taxon>
        <taxon>Viridiplantae</taxon>
        <taxon>Streptophyta</taxon>
        <taxon>Embryophyta</taxon>
        <taxon>Tracheophyta</taxon>
        <taxon>Spermatophyta</taxon>
        <taxon>Magnoliopsida</taxon>
        <taxon>eudicotyledons</taxon>
        <taxon>Gunneridae</taxon>
        <taxon>Pentapetalae</taxon>
        <taxon>asterids</taxon>
        <taxon>lamiids</taxon>
        <taxon>Lamiales</taxon>
        <taxon>Oleaceae</taxon>
        <taxon>Forsythieae</taxon>
        <taxon>Forsythia</taxon>
    </lineage>
</organism>
<feature type="compositionally biased region" description="Basic and acidic residues" evidence="1">
    <location>
        <begin position="146"/>
        <end position="156"/>
    </location>
</feature>
<reference evidence="3" key="1">
    <citation type="submission" date="2024-07" db="EMBL/GenBank/DDBJ databases">
        <title>Two chromosome-level genome assemblies of Korean endemic species Abeliophyllum distichum and Forsythia ovata (Oleaceae).</title>
        <authorList>
            <person name="Jang H."/>
        </authorList>
    </citation>
    <scope>NUCLEOTIDE SEQUENCE [LARGE SCALE GENOMIC DNA]</scope>
</reference>
<sequence length="326" mass="36504">MEVMIPVNKMDFDFNSPHVSPPSTPKRFGEFYCSAPTSPTHLAQFYRDFDDFLITGGGASSEVPFVRETKPSSLKNEGDFAFDIGEESSETASLSAEELFDGGVIKPLKPPSRLQHTTGARIKGDLSPRRKKETDHFAFATASTAAEHRRGREREPAAGSSSSSRRATRSLSPLRVSDQNTWDQEEKKQQNTKIFSSSSSSKSHRKWRLKDFFLFRSASEGRAADKDPLRKYTAGCRRSYEESKNSSFRRMDSQDSGSNSRRRGKVSAHEMHYTANRAVSEDLKKKTFLPYKQGILGRLSFNPAAHALANGFGIEDILNKVILWCA</sequence>
<feature type="compositionally biased region" description="Basic and acidic residues" evidence="1">
    <location>
        <begin position="122"/>
        <end position="136"/>
    </location>
</feature>
<name>A0ABD1U7L8_9LAMI</name>
<feature type="compositionally biased region" description="Low complexity" evidence="1">
    <location>
        <begin position="157"/>
        <end position="175"/>
    </location>
</feature>
<dbReference type="EMBL" id="JBFOLJ010000007">
    <property type="protein sequence ID" value="KAL2520971.1"/>
    <property type="molecule type" value="Genomic_DNA"/>
</dbReference>
<evidence type="ECO:0000313" key="3">
    <source>
        <dbReference type="Proteomes" id="UP001604277"/>
    </source>
</evidence>
<evidence type="ECO:0000313" key="2">
    <source>
        <dbReference type="EMBL" id="KAL2520971.1"/>
    </source>
</evidence>